<dbReference type="InterPro" id="IPR015324">
    <property type="entry name" value="Ribosomal_Rsm22-like"/>
</dbReference>
<evidence type="ECO:0000256" key="7">
    <source>
        <dbReference type="ARBA" id="ARBA00045681"/>
    </source>
</evidence>
<evidence type="ECO:0000256" key="8">
    <source>
        <dbReference type="SAM" id="MobiDB-lite"/>
    </source>
</evidence>
<protein>
    <recommendedName>
        <fullName evidence="11">37S ribosomal protein Rsm22</fullName>
    </recommendedName>
</protein>
<evidence type="ECO:0000313" key="10">
    <source>
        <dbReference type="Proteomes" id="UP000184300"/>
    </source>
</evidence>
<dbReference type="PANTHER" id="PTHR13184:SF5">
    <property type="entry name" value="METHYLTRANSFERASE-LIKE PROTEIN 17, MITOCHONDRIAL"/>
    <property type="match status" value="1"/>
</dbReference>
<dbReference type="InterPro" id="IPR052571">
    <property type="entry name" value="Mt_RNA_Methyltransferase"/>
</dbReference>
<organism evidence="9 10">
    <name type="scientific">Aspergillus glaucus CBS 516.65</name>
    <dbReference type="NCBI Taxonomy" id="1160497"/>
    <lineage>
        <taxon>Eukaryota</taxon>
        <taxon>Fungi</taxon>
        <taxon>Dikarya</taxon>
        <taxon>Ascomycota</taxon>
        <taxon>Pezizomycotina</taxon>
        <taxon>Eurotiomycetes</taxon>
        <taxon>Eurotiomycetidae</taxon>
        <taxon>Eurotiales</taxon>
        <taxon>Aspergillaceae</taxon>
        <taxon>Aspergillus</taxon>
        <taxon>Aspergillus subgen. Aspergillus</taxon>
    </lineage>
</organism>
<evidence type="ECO:0000256" key="1">
    <source>
        <dbReference type="ARBA" id="ARBA00004173"/>
    </source>
</evidence>
<proteinExistence type="predicted"/>
<keyword evidence="10" id="KW-1185">Reference proteome</keyword>
<dbReference type="GO" id="GO:0051536">
    <property type="term" value="F:iron-sulfur cluster binding"/>
    <property type="evidence" value="ECO:0007669"/>
    <property type="project" value="UniProtKB-KW"/>
</dbReference>
<feature type="compositionally biased region" description="Basic residues" evidence="8">
    <location>
        <begin position="1018"/>
        <end position="1033"/>
    </location>
</feature>
<dbReference type="InterPro" id="IPR028241">
    <property type="entry name" value="RAVE2/Rogdi"/>
</dbReference>
<dbReference type="GO" id="GO:0008168">
    <property type="term" value="F:methyltransferase activity"/>
    <property type="evidence" value="ECO:0007669"/>
    <property type="project" value="InterPro"/>
</dbReference>
<dbReference type="OrthoDB" id="421327at2759"/>
<dbReference type="RefSeq" id="XP_022395339.1">
    <property type="nucleotide sequence ID" value="XM_022549945.1"/>
</dbReference>
<dbReference type="Pfam" id="PF09243">
    <property type="entry name" value="Rsm22"/>
    <property type="match status" value="2"/>
</dbReference>
<evidence type="ECO:0000256" key="3">
    <source>
        <dbReference type="ARBA" id="ARBA00022946"/>
    </source>
</evidence>
<dbReference type="Proteomes" id="UP000184300">
    <property type="component" value="Unassembled WGS sequence"/>
</dbReference>
<feature type="region of interest" description="Disordered" evidence="8">
    <location>
        <begin position="862"/>
        <end position="899"/>
    </location>
</feature>
<keyword evidence="5" id="KW-0411">Iron-sulfur</keyword>
<name>A0A1L9V420_ASPGL</name>
<dbReference type="Pfam" id="PF10259">
    <property type="entry name" value="Rogdi_lz"/>
    <property type="match status" value="1"/>
</dbReference>
<sequence>MATWAYPPIPPEQLEHEADRALERELEWLLRSLQDSLASLKEGLRDCAALLAPKEPGSTLVLSSLRSENVKGFVTRIGTKIVKGDIQLRLNSLPSSRGAAGTRLCLSTSPTAPELVLDQMVAVRNSVNQCLDIVDVSTWTGDPLNATFIYSQLHLLHETITEARQMLKGEDDVKSKWWKTSADENMFDPPLPPYLSFHLSIADSALLLCLRTLETTATAHAPTAFASDISLTGFNIRDRLFGARQRPHDEANDLFTWKGEEVRVKEKIRTPRHENRKDEIYGLIDKINETDGELAELMEDLGVPDEYSGALSVDGPELDNAFSQTVGHRNEQALESRVRTAKQQFGDELPDDYLNATELRLYTQLYGEPIIRAEQLEVEQEVDEEEPDRLYREDGEGRWEEIEVEPEEESGEPEVVYDMEVGPPVKETISMQRTREVAEQLGGEIMLEELKDEAADSTPRLHPLTTEGKFATHPKTVNMPKDSMTIPITAVLSNYANRHVAEVAHRVFGGRLLPHSTTTPPPRAQIPQLPIPLQASQRHMGEMEANAYIAALYPGIYASALSTLVETRKRLGTDWIRRLMTQDGGPNVLDAGGGGAGILAWRDILRAEWDAMYPDRSNTESVLMGRSTVIAGSESLQARASLMLEDTTFLPRLPDYIHAREKPTLDDERTPRRKQYDIIIAPHTLMEIDEEYLRKQHVENLWALLNPNGGVLILLEKGRQKGFEAIAGAREMLLSRYISSPGSTEYDNTLDSPNDSTTVRKETGMVVAPCTNHEKCPMYNGPGNKGRKDYCHFEQRYIRPPFLQRIIGARDRNHEDVQFSYLAVQRGKDMRQRDGIVQGPQAAEAAFAGYEHLYDMTAEEGLPEEGFEGPKTDAEASSAPQDANAPATEQTSTEPTEPFHTLSLPRVVYPPLKRRGHVVFDFCTPAGQIERWTVPRSFSRQAYKDARKARWGDLWALGAKTRIPRKVVMGDKHGDGKKERLAKRAAAKEAMRDEEEGFDEDEDPEEGSKKLPDLPIPTKKKGITVPSWKKHADKKTLRQASKKRSIVQLADDNWQ</sequence>
<dbReference type="PANTHER" id="PTHR13184">
    <property type="entry name" value="37S RIBOSOMAL PROTEIN S22"/>
    <property type="match status" value="1"/>
</dbReference>
<reference evidence="10" key="1">
    <citation type="journal article" date="2017" name="Genome Biol.">
        <title>Comparative genomics reveals high biological diversity and specific adaptations in the industrially and medically important fungal genus Aspergillus.</title>
        <authorList>
            <person name="de Vries R.P."/>
            <person name="Riley R."/>
            <person name="Wiebenga A."/>
            <person name="Aguilar-Osorio G."/>
            <person name="Amillis S."/>
            <person name="Uchima C.A."/>
            <person name="Anderluh G."/>
            <person name="Asadollahi M."/>
            <person name="Askin M."/>
            <person name="Barry K."/>
            <person name="Battaglia E."/>
            <person name="Bayram O."/>
            <person name="Benocci T."/>
            <person name="Braus-Stromeyer S.A."/>
            <person name="Caldana C."/>
            <person name="Canovas D."/>
            <person name="Cerqueira G.C."/>
            <person name="Chen F."/>
            <person name="Chen W."/>
            <person name="Choi C."/>
            <person name="Clum A."/>
            <person name="Dos Santos R.A."/>
            <person name="Damasio A.R."/>
            <person name="Diallinas G."/>
            <person name="Emri T."/>
            <person name="Fekete E."/>
            <person name="Flipphi M."/>
            <person name="Freyberg S."/>
            <person name="Gallo A."/>
            <person name="Gournas C."/>
            <person name="Habgood R."/>
            <person name="Hainaut M."/>
            <person name="Harispe M.L."/>
            <person name="Henrissat B."/>
            <person name="Hilden K.S."/>
            <person name="Hope R."/>
            <person name="Hossain A."/>
            <person name="Karabika E."/>
            <person name="Karaffa L."/>
            <person name="Karanyi Z."/>
            <person name="Krasevec N."/>
            <person name="Kuo A."/>
            <person name="Kusch H."/>
            <person name="LaButti K."/>
            <person name="Lagendijk E.L."/>
            <person name="Lapidus A."/>
            <person name="Levasseur A."/>
            <person name="Lindquist E."/>
            <person name="Lipzen A."/>
            <person name="Logrieco A.F."/>
            <person name="MacCabe A."/>
            <person name="Maekelae M.R."/>
            <person name="Malavazi I."/>
            <person name="Melin P."/>
            <person name="Meyer V."/>
            <person name="Mielnichuk N."/>
            <person name="Miskei M."/>
            <person name="Molnar A.P."/>
            <person name="Mule G."/>
            <person name="Ngan C.Y."/>
            <person name="Orejas M."/>
            <person name="Orosz E."/>
            <person name="Ouedraogo J.P."/>
            <person name="Overkamp K.M."/>
            <person name="Park H.-S."/>
            <person name="Perrone G."/>
            <person name="Piumi F."/>
            <person name="Punt P.J."/>
            <person name="Ram A.F."/>
            <person name="Ramon A."/>
            <person name="Rauscher S."/>
            <person name="Record E."/>
            <person name="Riano-Pachon D.M."/>
            <person name="Robert V."/>
            <person name="Roehrig J."/>
            <person name="Ruller R."/>
            <person name="Salamov A."/>
            <person name="Salih N.S."/>
            <person name="Samson R.A."/>
            <person name="Sandor E."/>
            <person name="Sanguinetti M."/>
            <person name="Schuetze T."/>
            <person name="Sepcic K."/>
            <person name="Shelest E."/>
            <person name="Sherlock G."/>
            <person name="Sophianopoulou V."/>
            <person name="Squina F.M."/>
            <person name="Sun H."/>
            <person name="Susca A."/>
            <person name="Todd R.B."/>
            <person name="Tsang A."/>
            <person name="Unkles S.E."/>
            <person name="van de Wiele N."/>
            <person name="van Rossen-Uffink D."/>
            <person name="Oliveira J.V."/>
            <person name="Vesth T.C."/>
            <person name="Visser J."/>
            <person name="Yu J.-H."/>
            <person name="Zhou M."/>
            <person name="Andersen M.R."/>
            <person name="Archer D.B."/>
            <person name="Baker S.E."/>
            <person name="Benoit I."/>
            <person name="Brakhage A.A."/>
            <person name="Braus G.H."/>
            <person name="Fischer R."/>
            <person name="Frisvad J.C."/>
            <person name="Goldman G.H."/>
            <person name="Houbraken J."/>
            <person name="Oakley B."/>
            <person name="Pocsi I."/>
            <person name="Scazzocchio C."/>
            <person name="Seiboth B."/>
            <person name="vanKuyk P.A."/>
            <person name="Wortman J."/>
            <person name="Dyer P.S."/>
            <person name="Grigoriev I.V."/>
        </authorList>
    </citation>
    <scope>NUCLEOTIDE SEQUENCE [LARGE SCALE GENOMIC DNA]</scope>
    <source>
        <strain evidence="10">CBS 516.65</strain>
    </source>
</reference>
<dbReference type="GO" id="GO:0046872">
    <property type="term" value="F:metal ion binding"/>
    <property type="evidence" value="ECO:0007669"/>
    <property type="project" value="UniProtKB-KW"/>
</dbReference>
<evidence type="ECO:0000256" key="2">
    <source>
        <dbReference type="ARBA" id="ARBA00022723"/>
    </source>
</evidence>
<keyword evidence="6" id="KW-0496">Mitochondrion</keyword>
<feature type="compositionally biased region" description="Acidic residues" evidence="8">
    <location>
        <begin position="992"/>
        <end position="1005"/>
    </location>
</feature>
<evidence type="ECO:0000313" key="9">
    <source>
        <dbReference type="EMBL" id="OJJ78641.1"/>
    </source>
</evidence>
<keyword evidence="2" id="KW-0479">Metal-binding</keyword>
<dbReference type="VEuPathDB" id="FungiDB:ASPGLDRAFT_78120"/>
<evidence type="ECO:0000256" key="5">
    <source>
        <dbReference type="ARBA" id="ARBA00023014"/>
    </source>
</evidence>
<accession>A0A1L9V420</accession>
<dbReference type="EMBL" id="KV878931">
    <property type="protein sequence ID" value="OJJ78641.1"/>
    <property type="molecule type" value="Genomic_DNA"/>
</dbReference>
<comment type="function">
    <text evidence="7">Mitochondrial ribosome (mitoribosome) assembly factor. Binds at the interface of the head and body domains of the mitochondrial small ribosomal subunit (mt-SSU), occluding the mRNA channel and preventing compaction of the head domain towards the body. Probable inactive methyltransferase: retains the characteristic folding and ability to bind S-adenosyl-L-methionine, but it probably lost its methyltransferase activity.</text>
</comment>
<comment type="subcellular location">
    <subcellularLocation>
        <location evidence="1">Mitochondrion</location>
    </subcellularLocation>
</comment>
<evidence type="ECO:0008006" key="11">
    <source>
        <dbReference type="Google" id="ProtNLM"/>
    </source>
</evidence>
<dbReference type="GO" id="GO:0005763">
    <property type="term" value="C:mitochondrial small ribosomal subunit"/>
    <property type="evidence" value="ECO:0007669"/>
    <property type="project" value="TreeGrafter"/>
</dbReference>
<dbReference type="STRING" id="1160497.A0A1L9V420"/>
<dbReference type="GO" id="GO:0006412">
    <property type="term" value="P:translation"/>
    <property type="evidence" value="ECO:0007669"/>
    <property type="project" value="InterPro"/>
</dbReference>
<keyword evidence="3" id="KW-0809">Transit peptide</keyword>
<dbReference type="AlphaFoldDB" id="A0A1L9V420"/>
<gene>
    <name evidence="9" type="ORF">ASPGLDRAFT_78120</name>
</gene>
<evidence type="ECO:0000256" key="4">
    <source>
        <dbReference type="ARBA" id="ARBA00023004"/>
    </source>
</evidence>
<feature type="region of interest" description="Disordered" evidence="8">
    <location>
        <begin position="985"/>
        <end position="1055"/>
    </location>
</feature>
<dbReference type="GO" id="GO:0003735">
    <property type="term" value="F:structural constituent of ribosome"/>
    <property type="evidence" value="ECO:0007669"/>
    <property type="project" value="TreeGrafter"/>
</dbReference>
<dbReference type="GeneID" id="34466205"/>
<keyword evidence="4" id="KW-0408">Iron</keyword>
<evidence type="ECO:0000256" key="6">
    <source>
        <dbReference type="ARBA" id="ARBA00023128"/>
    </source>
</evidence>